<name>A0A7S4LQD2_OXYMA</name>
<proteinExistence type="predicted"/>
<dbReference type="EMBL" id="HBJB01003149">
    <property type="protein sequence ID" value="CAE0843555.1"/>
    <property type="molecule type" value="Transcribed_RNA"/>
</dbReference>
<sequence length="451" mass="50234">MADAEVLKSEQEICSLLYLWRYTDPCPDCGVRVQRTFDSSGCPRVRCPVPGCWRIFYCATVVTEDRRLEGTISSCLADAPLEELKLDDDSLGDGEHEVSRPAETFAQQSDVDPEYMAAYTAALSTARKPRQKRIEVPELQSTKPKVPGTAKQIFEFTAMQQLYAFEEEPSYPEVLQLAAGDLSGEYQLAGEYNGRPWWAREPFSAVYWSYGRRCGKPTWHLGFGTLPPFRGALELEPTPFGVPLAPTTGPWLESAILNLEFSEDLSPYEKSGPRGYRFAKNFGLSALGLRFRDKGLAAYLVTERIGAGAVYIDEGGSHPDRLRLADGEFERLMPCLKPPWDDQTGVYIPRTHEGTPTLVPAADVGEAEPTGDEQALVGNLPEIPMQAAEDGDAVAWWQPWSNHVIVALPVGEFWTISGLQIARMRKQIHMKPLDDLFVAREYQGHPTLVPC</sequence>
<reference evidence="1" key="1">
    <citation type="submission" date="2021-01" db="EMBL/GenBank/DDBJ databases">
        <authorList>
            <person name="Corre E."/>
            <person name="Pelletier E."/>
            <person name="Niang G."/>
            <person name="Scheremetjew M."/>
            <person name="Finn R."/>
            <person name="Kale V."/>
            <person name="Holt S."/>
            <person name="Cochrane G."/>
            <person name="Meng A."/>
            <person name="Brown T."/>
            <person name="Cohen L."/>
        </authorList>
    </citation>
    <scope>NUCLEOTIDE SEQUENCE</scope>
    <source>
        <strain evidence="1">LB1974</strain>
    </source>
</reference>
<evidence type="ECO:0000313" key="1">
    <source>
        <dbReference type="EMBL" id="CAE0843555.1"/>
    </source>
</evidence>
<protein>
    <submittedName>
        <fullName evidence="1">Uncharacterized protein</fullName>
    </submittedName>
</protein>
<gene>
    <name evidence="1" type="ORF">OMAR00294_LOCUS2583</name>
</gene>
<dbReference type="AlphaFoldDB" id="A0A7S4LQD2"/>
<organism evidence="1">
    <name type="scientific">Oxyrrhis marina</name>
    <name type="common">Dinoflagellate</name>
    <dbReference type="NCBI Taxonomy" id="2969"/>
    <lineage>
        <taxon>Eukaryota</taxon>
        <taxon>Sar</taxon>
        <taxon>Alveolata</taxon>
        <taxon>Dinophyceae</taxon>
        <taxon>Oxyrrhinales</taxon>
        <taxon>Oxyrrhinaceae</taxon>
        <taxon>Oxyrrhis</taxon>
    </lineage>
</organism>
<accession>A0A7S4LQD2</accession>